<dbReference type="Proteomes" id="UP000054565">
    <property type="component" value="Unassembled WGS sequence"/>
</dbReference>
<name>A0A0J6YJ77_COCIT</name>
<reference evidence="3" key="1">
    <citation type="journal article" date="2010" name="Genome Res.">
        <title>Population genomic sequencing of Coccidioides fungi reveals recent hybridization and transposon control.</title>
        <authorList>
            <person name="Neafsey D.E."/>
            <person name="Barker B.M."/>
            <person name="Sharpton T.J."/>
            <person name="Stajich J.E."/>
            <person name="Park D.J."/>
            <person name="Whiston E."/>
            <person name="Hung C.-Y."/>
            <person name="McMahan C."/>
            <person name="White J."/>
            <person name="Sykes S."/>
            <person name="Heiman D."/>
            <person name="Young S."/>
            <person name="Zeng Q."/>
            <person name="Abouelleil A."/>
            <person name="Aftuck L."/>
            <person name="Bessette D."/>
            <person name="Brown A."/>
            <person name="FitzGerald M."/>
            <person name="Lui A."/>
            <person name="Macdonald J.P."/>
            <person name="Priest M."/>
            <person name="Orbach M.J."/>
            <person name="Galgiani J.N."/>
            <person name="Kirkland T.N."/>
            <person name="Cole G.T."/>
            <person name="Birren B.W."/>
            <person name="Henn M.R."/>
            <person name="Taylor J.W."/>
            <person name="Rounsley S.D."/>
        </authorList>
    </citation>
    <scope>NUCLEOTIDE SEQUENCE [LARGE SCALE GENOMIC DNA]</scope>
    <source>
        <strain evidence="3">RMSCC 2394</strain>
    </source>
</reference>
<proteinExistence type="predicted"/>
<dbReference type="EMBL" id="DS028097">
    <property type="protein sequence ID" value="KMP07690.1"/>
    <property type="molecule type" value="Genomic_DNA"/>
</dbReference>
<evidence type="ECO:0000313" key="2">
    <source>
        <dbReference type="EMBL" id="KMP07690.1"/>
    </source>
</evidence>
<evidence type="ECO:0000313" key="3">
    <source>
        <dbReference type="Proteomes" id="UP000054565"/>
    </source>
</evidence>
<accession>A0A0J6YJ77</accession>
<protein>
    <submittedName>
        <fullName evidence="2">Uncharacterized protein</fullName>
    </submittedName>
</protein>
<dbReference type="AlphaFoldDB" id="A0A0J6YJ77"/>
<sequence>MRRDYGGSRWGLGLGLGKARGREGVEQLRRGPGRSGLRLTTALLRRRFRRVGEEGIVEGGMRAWTGDELESNRDLTPVGSEKKHTEKMIVWGKKGREGELGRERARERERESERESQRECEREESPIRESRMYLVPLAGRSPGRSS</sequence>
<organism evidence="2 3">
    <name type="scientific">Coccidioides immitis RMSCC 2394</name>
    <dbReference type="NCBI Taxonomy" id="404692"/>
    <lineage>
        <taxon>Eukaryota</taxon>
        <taxon>Fungi</taxon>
        <taxon>Dikarya</taxon>
        <taxon>Ascomycota</taxon>
        <taxon>Pezizomycotina</taxon>
        <taxon>Eurotiomycetes</taxon>
        <taxon>Eurotiomycetidae</taxon>
        <taxon>Onygenales</taxon>
        <taxon>Onygenaceae</taxon>
        <taxon>Coccidioides</taxon>
    </lineage>
</organism>
<feature type="compositionally biased region" description="Basic and acidic residues" evidence="1">
    <location>
        <begin position="94"/>
        <end position="131"/>
    </location>
</feature>
<evidence type="ECO:0000256" key="1">
    <source>
        <dbReference type="SAM" id="MobiDB-lite"/>
    </source>
</evidence>
<feature type="region of interest" description="Disordered" evidence="1">
    <location>
        <begin position="71"/>
        <end position="146"/>
    </location>
</feature>
<gene>
    <name evidence="2" type="ORF">CIRG_07371</name>
</gene>